<keyword evidence="3" id="KW-1185">Reference proteome</keyword>
<organism evidence="2 3">
    <name type="scientific">Papaver nudicaule</name>
    <name type="common">Iceland poppy</name>
    <dbReference type="NCBI Taxonomy" id="74823"/>
    <lineage>
        <taxon>Eukaryota</taxon>
        <taxon>Viridiplantae</taxon>
        <taxon>Streptophyta</taxon>
        <taxon>Embryophyta</taxon>
        <taxon>Tracheophyta</taxon>
        <taxon>Spermatophyta</taxon>
        <taxon>Magnoliopsida</taxon>
        <taxon>Ranunculales</taxon>
        <taxon>Papaveraceae</taxon>
        <taxon>Papaveroideae</taxon>
        <taxon>Papaver</taxon>
    </lineage>
</organism>
<gene>
    <name evidence="2" type="ORF">MKW94_022461</name>
</gene>
<protein>
    <recommendedName>
        <fullName evidence="1">DUF7795 domain-containing protein</fullName>
    </recommendedName>
</protein>
<dbReference type="InterPro" id="IPR056697">
    <property type="entry name" value="DUF7795"/>
</dbReference>
<evidence type="ECO:0000259" key="1">
    <source>
        <dbReference type="Pfam" id="PF25071"/>
    </source>
</evidence>
<reference evidence="2" key="1">
    <citation type="submission" date="2022-03" db="EMBL/GenBank/DDBJ databases">
        <title>A functionally conserved STORR gene fusion in Papaver species that diverged 16.8 million years ago.</title>
        <authorList>
            <person name="Catania T."/>
        </authorList>
    </citation>
    <scope>NUCLEOTIDE SEQUENCE</scope>
    <source>
        <strain evidence="2">S-191538</strain>
    </source>
</reference>
<dbReference type="EMBL" id="JAJJMA010158734">
    <property type="protein sequence ID" value="MCL7035603.1"/>
    <property type="molecule type" value="Genomic_DNA"/>
</dbReference>
<dbReference type="PANTHER" id="PTHR35305:SF2">
    <property type="entry name" value="FAD-BINDING PROTEIN"/>
    <property type="match status" value="1"/>
</dbReference>
<feature type="domain" description="DUF7795" evidence="1">
    <location>
        <begin position="12"/>
        <end position="132"/>
    </location>
</feature>
<evidence type="ECO:0000313" key="2">
    <source>
        <dbReference type="EMBL" id="MCL7035603.1"/>
    </source>
</evidence>
<dbReference type="Proteomes" id="UP001177140">
    <property type="component" value="Unassembled WGS sequence"/>
</dbReference>
<evidence type="ECO:0000313" key="3">
    <source>
        <dbReference type="Proteomes" id="UP001177140"/>
    </source>
</evidence>
<accession>A0AA41SJW7</accession>
<sequence length="234" mass="26696">MDIKRKDDVMLDLDKKVYQIFSDFMMRVMKFEELVSVGSSFLAGLHQHLELLRRRPIHKTSDVVEGVIKANGTKRLKAYLKSGCINLDEGVQSVSKLIECQKGLQEHMSKVRGLLSEVEGLMTAVQGVLTSACEYKFSFEGQHTAGGFVVRRAELEKEEMESIHPRRPSASDYAAIMCSIYNMLKQDFIMQEKIIVSTEICHPSSEELGSYTTMWTLRPYIKDEIISEAWKFVT</sequence>
<dbReference type="Pfam" id="PF25071">
    <property type="entry name" value="DUF7795"/>
    <property type="match status" value="1"/>
</dbReference>
<comment type="caution">
    <text evidence="2">The sequence shown here is derived from an EMBL/GenBank/DDBJ whole genome shotgun (WGS) entry which is preliminary data.</text>
</comment>
<dbReference type="PANTHER" id="PTHR35305">
    <property type="entry name" value="FAD-BINDING PROTEIN"/>
    <property type="match status" value="1"/>
</dbReference>
<dbReference type="AlphaFoldDB" id="A0AA41SJW7"/>
<proteinExistence type="predicted"/>
<name>A0AA41SJW7_PAPNU</name>